<keyword evidence="3" id="KW-1185">Reference proteome</keyword>
<gene>
    <name evidence="2" type="ORF">Vbra_392</name>
</gene>
<evidence type="ECO:0008006" key="4">
    <source>
        <dbReference type="Google" id="ProtNLM"/>
    </source>
</evidence>
<accession>A0A0G4FLB9</accession>
<dbReference type="SUPFAM" id="SSF52799">
    <property type="entry name" value="(Phosphotyrosine protein) phosphatases II"/>
    <property type="match status" value="1"/>
</dbReference>
<dbReference type="EMBL" id="CDMY01000458">
    <property type="protein sequence ID" value="CEM14799.1"/>
    <property type="molecule type" value="Genomic_DNA"/>
</dbReference>
<sequence length="449" mass="53603">MSLSSFSGAEGFEEEVWMFCPSQHPLPSTLWQRKTAFDEYYTELRDLQAELTLADFFMHKTPPARARLELSRYQSLVDKYDKRLEELAFLSRESLYQEIVESGQSKLQMMRSDLEELTKFWELIEIANEHYQQFLTQRYDRQVAARMYNFTRQMQDSLEALRMDYWNPLVHDLEENENWLFVSTLMHKMNWSEWRYFHMQMPTSQLVEPMMSVREIFNMKLWQWKYSQRYFTVAHVQPSIHDTVLTIIDCTNKRVENAFKHVAGLKYIDVAGESDEKPIIEEALMDQIMHEIQRAESGGLRVLIHGEQGSYRHWRLTCGVMMRRYGWSLDRTLQFFEKVPHVQKFVEKRKDELEAYEMTLSAISHPVHAETYGVMANDPATAFGQENVRKDAQRPHTSRPAAIPRYMQKTKSQMMREKDGEQRREEMRRRRSKPDAKDAKGKKRKLPFR</sequence>
<organism evidence="2 3">
    <name type="scientific">Vitrella brassicaformis (strain CCMP3155)</name>
    <dbReference type="NCBI Taxonomy" id="1169540"/>
    <lineage>
        <taxon>Eukaryota</taxon>
        <taxon>Sar</taxon>
        <taxon>Alveolata</taxon>
        <taxon>Colpodellida</taxon>
        <taxon>Vitrellaceae</taxon>
        <taxon>Vitrella</taxon>
    </lineage>
</organism>
<dbReference type="InParanoid" id="A0A0G4FLB9"/>
<dbReference type="Gene3D" id="3.90.190.10">
    <property type="entry name" value="Protein tyrosine phosphatase superfamily"/>
    <property type="match status" value="1"/>
</dbReference>
<dbReference type="Proteomes" id="UP000041254">
    <property type="component" value="Unassembled WGS sequence"/>
</dbReference>
<protein>
    <recommendedName>
        <fullName evidence="4">Tyrosine-protein phosphatase domain-containing protein</fullName>
    </recommendedName>
</protein>
<evidence type="ECO:0000313" key="3">
    <source>
        <dbReference type="Proteomes" id="UP000041254"/>
    </source>
</evidence>
<proteinExistence type="predicted"/>
<reference evidence="2 3" key="1">
    <citation type="submission" date="2014-11" db="EMBL/GenBank/DDBJ databases">
        <authorList>
            <person name="Zhu J."/>
            <person name="Qi W."/>
            <person name="Song R."/>
        </authorList>
    </citation>
    <scope>NUCLEOTIDE SEQUENCE [LARGE SCALE GENOMIC DNA]</scope>
</reference>
<feature type="region of interest" description="Disordered" evidence="1">
    <location>
        <begin position="385"/>
        <end position="449"/>
    </location>
</feature>
<dbReference type="VEuPathDB" id="CryptoDB:Vbra_392"/>
<dbReference type="AlphaFoldDB" id="A0A0G4FLB9"/>
<dbReference type="InterPro" id="IPR029021">
    <property type="entry name" value="Prot-tyrosine_phosphatase-like"/>
</dbReference>
<evidence type="ECO:0000313" key="2">
    <source>
        <dbReference type="EMBL" id="CEM14799.1"/>
    </source>
</evidence>
<feature type="compositionally biased region" description="Basic and acidic residues" evidence="1">
    <location>
        <begin position="414"/>
        <end position="439"/>
    </location>
</feature>
<feature type="compositionally biased region" description="Basic residues" evidence="1">
    <location>
        <begin position="440"/>
        <end position="449"/>
    </location>
</feature>
<evidence type="ECO:0000256" key="1">
    <source>
        <dbReference type="SAM" id="MobiDB-lite"/>
    </source>
</evidence>
<name>A0A0G4FLB9_VITBC</name>